<name>A0ABZ2KJJ6_9BACT</name>
<accession>A0ABZ2KJJ6</accession>
<dbReference type="EMBL" id="CP089982">
    <property type="protein sequence ID" value="WXA98711.1"/>
    <property type="molecule type" value="Genomic_DNA"/>
</dbReference>
<organism evidence="2 3">
    <name type="scientific">Pendulispora brunnea</name>
    <dbReference type="NCBI Taxonomy" id="2905690"/>
    <lineage>
        <taxon>Bacteria</taxon>
        <taxon>Pseudomonadati</taxon>
        <taxon>Myxococcota</taxon>
        <taxon>Myxococcia</taxon>
        <taxon>Myxococcales</taxon>
        <taxon>Sorangiineae</taxon>
        <taxon>Pendulisporaceae</taxon>
        <taxon>Pendulispora</taxon>
    </lineage>
</organism>
<dbReference type="Proteomes" id="UP001379533">
    <property type="component" value="Chromosome"/>
</dbReference>
<dbReference type="RefSeq" id="WP_394849324.1">
    <property type="nucleotide sequence ID" value="NZ_CP089982.1"/>
</dbReference>
<gene>
    <name evidence="2" type="ORF">LZC95_17990</name>
</gene>
<feature type="region of interest" description="Disordered" evidence="1">
    <location>
        <begin position="1"/>
        <end position="21"/>
    </location>
</feature>
<sequence length="102" mass="9556">MTTRLLLFDPPPSGAGPGELADGGAGVAAVAPGAGGGGGRETNVVARLAKGPDAEGLCPPPLARSGFAGGVTGLAGAFPMVFAAFTGAGRGGGELAGRGDRP</sequence>
<evidence type="ECO:0000313" key="2">
    <source>
        <dbReference type="EMBL" id="WXA98711.1"/>
    </source>
</evidence>
<evidence type="ECO:0000313" key="3">
    <source>
        <dbReference type="Proteomes" id="UP001379533"/>
    </source>
</evidence>
<keyword evidence="3" id="KW-1185">Reference proteome</keyword>
<reference evidence="2 3" key="1">
    <citation type="submission" date="2021-12" db="EMBL/GenBank/DDBJ databases">
        <title>Discovery of the Pendulisporaceae a myxobacterial family with distinct sporulation behavior and unique specialized metabolism.</title>
        <authorList>
            <person name="Garcia R."/>
            <person name="Popoff A."/>
            <person name="Bader C.D."/>
            <person name="Loehr J."/>
            <person name="Walesch S."/>
            <person name="Walt C."/>
            <person name="Boldt J."/>
            <person name="Bunk B."/>
            <person name="Haeckl F.J.F.P.J."/>
            <person name="Gunesch A.P."/>
            <person name="Birkelbach J."/>
            <person name="Nuebel U."/>
            <person name="Pietschmann T."/>
            <person name="Bach T."/>
            <person name="Mueller R."/>
        </authorList>
    </citation>
    <scope>NUCLEOTIDE SEQUENCE [LARGE SCALE GENOMIC DNA]</scope>
    <source>
        <strain evidence="2 3">MSr12523</strain>
    </source>
</reference>
<protein>
    <submittedName>
        <fullName evidence="2">Uncharacterized protein</fullName>
    </submittedName>
</protein>
<evidence type="ECO:0000256" key="1">
    <source>
        <dbReference type="SAM" id="MobiDB-lite"/>
    </source>
</evidence>
<proteinExistence type="predicted"/>